<dbReference type="InterPro" id="IPR013740">
    <property type="entry name" value="Redoxin"/>
</dbReference>
<organism evidence="8 9">
    <name type="scientific">Psychrobacter frigidicola</name>
    <dbReference type="NCBI Taxonomy" id="45611"/>
    <lineage>
        <taxon>Bacteria</taxon>
        <taxon>Pseudomonadati</taxon>
        <taxon>Pseudomonadota</taxon>
        <taxon>Gammaproteobacteria</taxon>
        <taxon>Moraxellales</taxon>
        <taxon>Moraxellaceae</taxon>
        <taxon>Psychrobacter</taxon>
    </lineage>
</organism>
<keyword evidence="3" id="KW-0201">Cytochrome c-type biogenesis</keyword>
<accession>A0A5C7A4X4</accession>
<dbReference type="InterPro" id="IPR017937">
    <property type="entry name" value="Thioredoxin_CS"/>
</dbReference>
<dbReference type="OrthoDB" id="9799347at2"/>
<dbReference type="PROSITE" id="PS51352">
    <property type="entry name" value="THIOREDOXIN_2"/>
    <property type="match status" value="1"/>
</dbReference>
<dbReference type="InterPro" id="IPR050553">
    <property type="entry name" value="Thioredoxin_ResA/DsbE_sf"/>
</dbReference>
<evidence type="ECO:0000256" key="1">
    <source>
        <dbReference type="ARBA" id="ARBA00004383"/>
    </source>
</evidence>
<dbReference type="GO" id="GO:0015036">
    <property type="term" value="F:disulfide oxidoreductase activity"/>
    <property type="evidence" value="ECO:0007669"/>
    <property type="project" value="InterPro"/>
</dbReference>
<evidence type="ECO:0000313" key="8">
    <source>
        <dbReference type="EMBL" id="TXD98461.1"/>
    </source>
</evidence>
<comment type="caution">
    <text evidence="8">The sequence shown here is derived from an EMBL/GenBank/DDBJ whole genome shotgun (WGS) entry which is preliminary data.</text>
</comment>
<evidence type="ECO:0000256" key="2">
    <source>
        <dbReference type="ARBA" id="ARBA00007758"/>
    </source>
</evidence>
<evidence type="ECO:0000256" key="5">
    <source>
        <dbReference type="ARBA" id="ARBA00023284"/>
    </source>
</evidence>
<dbReference type="EMBL" id="VORZ01000001">
    <property type="protein sequence ID" value="TXD98461.1"/>
    <property type="molecule type" value="Genomic_DNA"/>
</dbReference>
<dbReference type="RefSeq" id="WP_147222944.1">
    <property type="nucleotide sequence ID" value="NZ_CAJGYY010000001.1"/>
</dbReference>
<dbReference type="InterPro" id="IPR036249">
    <property type="entry name" value="Thioredoxin-like_sf"/>
</dbReference>
<dbReference type="Proteomes" id="UP000321903">
    <property type="component" value="Unassembled WGS sequence"/>
</dbReference>
<evidence type="ECO:0000256" key="6">
    <source>
        <dbReference type="SAM" id="Phobius"/>
    </source>
</evidence>
<proteinExistence type="inferred from homology"/>
<evidence type="ECO:0000259" key="7">
    <source>
        <dbReference type="PROSITE" id="PS51352"/>
    </source>
</evidence>
<dbReference type="InterPro" id="IPR004799">
    <property type="entry name" value="Periplasmic_diS_OxRdtase_DsbE"/>
</dbReference>
<dbReference type="PROSITE" id="PS00194">
    <property type="entry name" value="THIOREDOXIN_1"/>
    <property type="match status" value="1"/>
</dbReference>
<dbReference type="GO" id="GO:0017004">
    <property type="term" value="P:cytochrome complex assembly"/>
    <property type="evidence" value="ECO:0007669"/>
    <property type="project" value="UniProtKB-KW"/>
</dbReference>
<name>A0A5C7A4X4_9GAMM</name>
<feature type="transmembrane region" description="Helical" evidence="6">
    <location>
        <begin position="6"/>
        <end position="26"/>
    </location>
</feature>
<dbReference type="GO" id="GO:0005886">
    <property type="term" value="C:plasma membrane"/>
    <property type="evidence" value="ECO:0007669"/>
    <property type="project" value="UniProtKB-SubCell"/>
</dbReference>
<comment type="similarity">
    <text evidence="2">Belongs to the thioredoxin family. DsbE subfamily.</text>
</comment>
<feature type="domain" description="Thioredoxin" evidence="7">
    <location>
        <begin position="38"/>
        <end position="175"/>
    </location>
</feature>
<sequence length="196" mass="21970">MDSQQLKLWFLIPLIVFVGLIIMLFFRLGKPTEIVTNTALERPVPTFELPLLSDTSRMVTDAQMPTSPYLINIWGSWCPTCVYEHPFFVELKKRGVHTVGVNYKDEIGDALEYLNDLGDPYLMSVQDKSGQFALDLGLTGAPETFVVDGNGVIRQHIVGEVNEDNWQSRINPCLKVLQDEAAGKKGPADNIEEICK</sequence>
<comment type="subcellular location">
    <subcellularLocation>
        <location evidence="1">Cell inner membrane</location>
        <topology evidence="1">Single-pass membrane protein</topology>
        <orientation evidence="1">Periplasmic side</orientation>
    </subcellularLocation>
</comment>
<keyword evidence="5" id="KW-0676">Redox-active center</keyword>
<keyword evidence="4" id="KW-1015">Disulfide bond</keyword>
<keyword evidence="6" id="KW-0472">Membrane</keyword>
<dbReference type="InterPro" id="IPR013766">
    <property type="entry name" value="Thioredoxin_domain"/>
</dbReference>
<dbReference type="Pfam" id="PF08534">
    <property type="entry name" value="Redoxin"/>
    <property type="match status" value="1"/>
</dbReference>
<evidence type="ECO:0000256" key="4">
    <source>
        <dbReference type="ARBA" id="ARBA00023157"/>
    </source>
</evidence>
<dbReference type="SUPFAM" id="SSF52833">
    <property type="entry name" value="Thioredoxin-like"/>
    <property type="match status" value="1"/>
</dbReference>
<evidence type="ECO:0000313" key="9">
    <source>
        <dbReference type="Proteomes" id="UP000321903"/>
    </source>
</evidence>
<dbReference type="NCBIfam" id="TIGR00385">
    <property type="entry name" value="dsbE"/>
    <property type="match status" value="1"/>
</dbReference>
<keyword evidence="9" id="KW-1185">Reference proteome</keyword>
<keyword evidence="6" id="KW-0812">Transmembrane</keyword>
<gene>
    <name evidence="8" type="ORF">ES754_06015</name>
</gene>
<dbReference type="CDD" id="cd03010">
    <property type="entry name" value="TlpA_like_DsbE"/>
    <property type="match status" value="1"/>
</dbReference>
<dbReference type="AlphaFoldDB" id="A0A5C7A4X4"/>
<dbReference type="PANTHER" id="PTHR42852">
    <property type="entry name" value="THIOL:DISULFIDE INTERCHANGE PROTEIN DSBE"/>
    <property type="match status" value="1"/>
</dbReference>
<evidence type="ECO:0000256" key="3">
    <source>
        <dbReference type="ARBA" id="ARBA00022748"/>
    </source>
</evidence>
<dbReference type="PANTHER" id="PTHR42852:SF6">
    <property type="entry name" value="THIOL:DISULFIDE INTERCHANGE PROTEIN DSBE"/>
    <property type="match status" value="1"/>
</dbReference>
<protein>
    <submittedName>
        <fullName evidence="8">DsbE family thiol:disulfide interchange protein</fullName>
    </submittedName>
</protein>
<reference evidence="8 9" key="1">
    <citation type="submission" date="2019-08" db="EMBL/GenBank/DDBJ databases">
        <title>Genome sequence of Psychrobacter frigidicola ACAM304 (type strain).</title>
        <authorList>
            <person name="Bowman J.P."/>
        </authorList>
    </citation>
    <scope>NUCLEOTIDE SEQUENCE [LARGE SCALE GENOMIC DNA]</scope>
    <source>
        <strain evidence="8 9">ACAM 304</strain>
    </source>
</reference>
<dbReference type="Gene3D" id="3.40.30.10">
    <property type="entry name" value="Glutaredoxin"/>
    <property type="match status" value="1"/>
</dbReference>
<dbReference type="GO" id="GO:0030288">
    <property type="term" value="C:outer membrane-bounded periplasmic space"/>
    <property type="evidence" value="ECO:0007669"/>
    <property type="project" value="InterPro"/>
</dbReference>
<keyword evidence="6" id="KW-1133">Transmembrane helix</keyword>